<dbReference type="SUPFAM" id="SSF51905">
    <property type="entry name" value="FAD/NAD(P)-binding domain"/>
    <property type="match status" value="1"/>
</dbReference>
<name>A0ABT9IEQ1_9ACTN</name>
<evidence type="ECO:0000313" key="6">
    <source>
        <dbReference type="EMBL" id="MDP5183580.1"/>
    </source>
</evidence>
<feature type="domain" description="UGSC-like" evidence="5">
    <location>
        <begin position="324"/>
        <end position="414"/>
    </location>
</feature>
<evidence type="ECO:0000256" key="1">
    <source>
        <dbReference type="ARBA" id="ARBA00022630"/>
    </source>
</evidence>
<feature type="domain" description="FAD/NAD(P)-binding" evidence="4">
    <location>
        <begin position="6"/>
        <end position="286"/>
    </location>
</feature>
<dbReference type="EMBL" id="JASNFN010000013">
    <property type="protein sequence ID" value="MDP5183580.1"/>
    <property type="molecule type" value="Genomic_DNA"/>
</dbReference>
<protein>
    <submittedName>
        <fullName evidence="6">NAD(P)/FAD-dependent oxidoreductase</fullName>
    </submittedName>
</protein>
<dbReference type="InterPro" id="IPR050097">
    <property type="entry name" value="Ferredoxin-NADP_redctase_2"/>
</dbReference>
<keyword evidence="7" id="KW-1185">Reference proteome</keyword>
<evidence type="ECO:0000259" key="5">
    <source>
        <dbReference type="Pfam" id="PF24696"/>
    </source>
</evidence>
<dbReference type="InterPro" id="IPR036188">
    <property type="entry name" value="FAD/NAD-bd_sf"/>
</dbReference>
<proteinExistence type="predicted"/>
<evidence type="ECO:0000313" key="7">
    <source>
        <dbReference type="Proteomes" id="UP001233673"/>
    </source>
</evidence>
<organism evidence="6 7">
    <name type="scientific">Blastococcus carthaginiensis</name>
    <dbReference type="NCBI Taxonomy" id="3050034"/>
    <lineage>
        <taxon>Bacteria</taxon>
        <taxon>Bacillati</taxon>
        <taxon>Actinomycetota</taxon>
        <taxon>Actinomycetes</taxon>
        <taxon>Geodermatophilales</taxon>
        <taxon>Geodermatophilaceae</taxon>
        <taxon>Blastococcus</taxon>
    </lineage>
</organism>
<dbReference type="PRINTS" id="PR00469">
    <property type="entry name" value="PNDRDTASEII"/>
</dbReference>
<evidence type="ECO:0000256" key="3">
    <source>
        <dbReference type="ARBA" id="ARBA00048132"/>
    </source>
</evidence>
<accession>A0ABT9IEQ1</accession>
<dbReference type="InterPro" id="IPR023753">
    <property type="entry name" value="FAD/NAD-binding_dom"/>
</dbReference>
<gene>
    <name evidence="6" type="ORF">QOZ88_13120</name>
</gene>
<dbReference type="Proteomes" id="UP001233673">
    <property type="component" value="Unassembled WGS sequence"/>
</dbReference>
<comment type="catalytic activity">
    <reaction evidence="3">
        <text>[thioredoxin]-dithiol + NADP(+) = [thioredoxin]-disulfide + NADPH + H(+)</text>
        <dbReference type="Rhea" id="RHEA:20345"/>
        <dbReference type="Rhea" id="RHEA-COMP:10698"/>
        <dbReference type="Rhea" id="RHEA-COMP:10700"/>
        <dbReference type="ChEBI" id="CHEBI:15378"/>
        <dbReference type="ChEBI" id="CHEBI:29950"/>
        <dbReference type="ChEBI" id="CHEBI:50058"/>
        <dbReference type="ChEBI" id="CHEBI:57783"/>
        <dbReference type="ChEBI" id="CHEBI:58349"/>
        <dbReference type="EC" id="1.8.1.9"/>
    </reaction>
</comment>
<dbReference type="Gene3D" id="3.50.50.60">
    <property type="entry name" value="FAD/NAD(P)-binding domain"/>
    <property type="match status" value="2"/>
</dbReference>
<reference evidence="7" key="1">
    <citation type="submission" date="2023-05" db="EMBL/GenBank/DDBJ databases">
        <title>Draft genome of Pseudofrankia sp. BMG5.37.</title>
        <authorList>
            <person name="Gtari M."/>
            <person name="Ghodhbane F."/>
            <person name="Sbissi I."/>
        </authorList>
    </citation>
    <scope>NUCLEOTIDE SEQUENCE [LARGE SCALE GENOMIC DNA]</scope>
    <source>
        <strain evidence="7">BMG 814</strain>
    </source>
</reference>
<evidence type="ECO:0000256" key="2">
    <source>
        <dbReference type="ARBA" id="ARBA00023002"/>
    </source>
</evidence>
<dbReference type="Pfam" id="PF24696">
    <property type="entry name" value="UGSC"/>
    <property type="match status" value="1"/>
</dbReference>
<dbReference type="RefSeq" id="WP_306000203.1">
    <property type="nucleotide sequence ID" value="NZ_JASNFN010000013.1"/>
</dbReference>
<keyword evidence="1" id="KW-0285">Flavoprotein</keyword>
<sequence length="414" mass="41493">MSTDWDIAVVGAGVAGLAAARVAAEAGLRVVAFDRMAPGGQLVNLTSVHDHPRPGEVAESAGLVSRLVADAEAAGVVMAFDEVTRVRSGTPARLETGEGAVTAGAVVVATGLGAGRLGLPGEEQLVGRGISTCAGCDGPLFRGRPVAVVGDDEWTAEEALELAEVASAVTVLVPGEPRWNADRARRLAAAERVEVLTGASVTTLRGEGLLAGVVVATPGGSRELAVDGLFPYVGRRGPGGLVEEVPADDAGRLRADGVRTAAGTVLVAGDARSGAVQSVTAAVAEGTAAGRAAVAVLRTAAGSAPADEPPVAGLRTAAGPGLRIVDPTFGVPADEAEGAVAVGGGADWTEVALFSNSKPNATELLRGVGGRLQEHWALPELGFASKPNASAAADKDVIDWLSQRYKMVLVAVGD</sequence>
<comment type="caution">
    <text evidence="6">The sequence shown here is derived from an EMBL/GenBank/DDBJ whole genome shotgun (WGS) entry which is preliminary data.</text>
</comment>
<dbReference type="PANTHER" id="PTHR48105">
    <property type="entry name" value="THIOREDOXIN REDUCTASE 1-RELATED-RELATED"/>
    <property type="match status" value="1"/>
</dbReference>
<dbReference type="InterPro" id="IPR057767">
    <property type="entry name" value="UGSC-like_dom"/>
</dbReference>
<keyword evidence="2" id="KW-0560">Oxidoreductase</keyword>
<evidence type="ECO:0000259" key="4">
    <source>
        <dbReference type="Pfam" id="PF07992"/>
    </source>
</evidence>
<dbReference type="PRINTS" id="PR00368">
    <property type="entry name" value="FADPNR"/>
</dbReference>
<dbReference type="Pfam" id="PF07992">
    <property type="entry name" value="Pyr_redox_2"/>
    <property type="match status" value="1"/>
</dbReference>